<feature type="transmembrane region" description="Helical" evidence="1">
    <location>
        <begin position="69"/>
        <end position="87"/>
    </location>
</feature>
<evidence type="ECO:0000313" key="3">
    <source>
        <dbReference type="Proteomes" id="UP000769157"/>
    </source>
</evidence>
<sequence>MAVPPPHYDTVLLREHLFQDLNNKYLVIPPEAHQPGFRPVHEIGLGLFNYYLVDQHSIQGAGYHGIAEIVLDLCLLFVFAVGFYAIYKLVILRRAVPKPVQLTKYYPQDLESQVQYSPDLPSLVHTPSTPSYPDSAPSSANTSPITNILEFDNPFKHSHNSRALMNSLKIQ</sequence>
<gene>
    <name evidence="2" type="ORF">OGAPHI_005330</name>
</gene>
<comment type="caution">
    <text evidence="2">The sequence shown here is derived from an EMBL/GenBank/DDBJ whole genome shotgun (WGS) entry which is preliminary data.</text>
</comment>
<keyword evidence="1" id="KW-0812">Transmembrane</keyword>
<keyword evidence="1" id="KW-0472">Membrane</keyword>
<dbReference type="GeneID" id="70237294"/>
<dbReference type="EMBL" id="JAEUBE010000375">
    <property type="protein sequence ID" value="KAH3663340.1"/>
    <property type="molecule type" value="Genomic_DNA"/>
</dbReference>
<protein>
    <submittedName>
        <fullName evidence="2">Uncharacterized protein</fullName>
    </submittedName>
</protein>
<reference evidence="2" key="1">
    <citation type="journal article" date="2021" name="Open Biol.">
        <title>Shared evolutionary footprints suggest mitochondrial oxidative damage underlies multiple complex I losses in fungi.</title>
        <authorList>
            <person name="Schikora-Tamarit M.A."/>
            <person name="Marcet-Houben M."/>
            <person name="Nosek J."/>
            <person name="Gabaldon T."/>
        </authorList>
    </citation>
    <scope>NUCLEOTIDE SEQUENCE</scope>
    <source>
        <strain evidence="2">CBS6075</strain>
    </source>
</reference>
<proteinExistence type="predicted"/>
<name>A0A9P8P1D5_9ASCO</name>
<dbReference type="Proteomes" id="UP000769157">
    <property type="component" value="Unassembled WGS sequence"/>
</dbReference>
<evidence type="ECO:0000313" key="2">
    <source>
        <dbReference type="EMBL" id="KAH3663340.1"/>
    </source>
</evidence>
<dbReference type="RefSeq" id="XP_046059763.1">
    <property type="nucleotide sequence ID" value="XM_046206503.1"/>
</dbReference>
<dbReference type="AlphaFoldDB" id="A0A9P8P1D5"/>
<accession>A0A9P8P1D5</accession>
<keyword evidence="3" id="KW-1185">Reference proteome</keyword>
<dbReference type="OrthoDB" id="3984059at2759"/>
<reference evidence="2" key="2">
    <citation type="submission" date="2021-01" db="EMBL/GenBank/DDBJ databases">
        <authorList>
            <person name="Schikora-Tamarit M.A."/>
        </authorList>
    </citation>
    <scope>NUCLEOTIDE SEQUENCE</scope>
    <source>
        <strain evidence="2">CBS6075</strain>
    </source>
</reference>
<evidence type="ECO:0000256" key="1">
    <source>
        <dbReference type="SAM" id="Phobius"/>
    </source>
</evidence>
<keyword evidence="1" id="KW-1133">Transmembrane helix</keyword>
<organism evidence="2 3">
    <name type="scientific">Ogataea philodendri</name>
    <dbReference type="NCBI Taxonomy" id="1378263"/>
    <lineage>
        <taxon>Eukaryota</taxon>
        <taxon>Fungi</taxon>
        <taxon>Dikarya</taxon>
        <taxon>Ascomycota</taxon>
        <taxon>Saccharomycotina</taxon>
        <taxon>Pichiomycetes</taxon>
        <taxon>Pichiales</taxon>
        <taxon>Pichiaceae</taxon>
        <taxon>Ogataea</taxon>
    </lineage>
</organism>